<dbReference type="Proteomes" id="UP000008888">
    <property type="component" value="Chromosome"/>
</dbReference>
<dbReference type="Pfam" id="PF07883">
    <property type="entry name" value="Cupin_2"/>
    <property type="match status" value="1"/>
</dbReference>
<dbReference type="InterPro" id="IPR014710">
    <property type="entry name" value="RmlC-like_jellyroll"/>
</dbReference>
<dbReference type="RefSeq" id="WP_013820470.1">
    <property type="nucleotide sequence ID" value="NC_015572.1"/>
</dbReference>
<feature type="domain" description="Cupin type-2" evidence="1">
    <location>
        <begin position="38"/>
        <end position="101"/>
    </location>
</feature>
<dbReference type="HOGENOM" id="CLU_147397_0_0_6"/>
<proteinExistence type="predicted"/>
<dbReference type="STRING" id="857087.Metme_3900"/>
<keyword evidence="3" id="KW-1185">Reference proteome</keyword>
<reference evidence="2 3" key="1">
    <citation type="journal article" date="2011" name="J. Bacteriol.">
        <title>Complete Genome Sequence of the Aerobic Marine Methanotroph Methylomonas methanica MC09.</title>
        <authorList>
            <person name="Boden R."/>
            <person name="Cunliffe M."/>
            <person name="Scanlan J."/>
            <person name="Moussard H."/>
            <person name="Kits K.D."/>
            <person name="Klotz M.G."/>
            <person name="Jetten M.S."/>
            <person name="Vuilleumier S."/>
            <person name="Han J."/>
            <person name="Peters L."/>
            <person name="Mikhailova N."/>
            <person name="Teshima H."/>
            <person name="Tapia R."/>
            <person name="Kyrpides N."/>
            <person name="Ivanova N."/>
            <person name="Pagani I."/>
            <person name="Cheng J.F."/>
            <person name="Goodwin L."/>
            <person name="Han C."/>
            <person name="Hauser L."/>
            <person name="Land M.L."/>
            <person name="Lapidus A."/>
            <person name="Lucas S."/>
            <person name="Pitluck S."/>
            <person name="Woyke T."/>
            <person name="Stein L."/>
            <person name="Murrell J.C."/>
        </authorList>
    </citation>
    <scope>NUCLEOTIDE SEQUENCE [LARGE SCALE GENOMIC DNA]</scope>
    <source>
        <strain evidence="2 3">MC09</strain>
    </source>
</reference>
<sequence length="109" mass="12594">MNISSASLFADIPRQLPEELCQTLFENPTVRIERILSKGHYSAENTWYDQEQTEWVILLQGQARLSFMDGDPVELNPGDYLLLPAHCKHRVDWTSADQVSIWLAIHIRD</sequence>
<reference evidence="3" key="3">
    <citation type="submission" date="2011-05" db="EMBL/GenBank/DDBJ databases">
        <title>Complete sequence of Methylomonas methanica MC09.</title>
        <authorList>
            <consortium name="US DOE Joint Genome Institute"/>
            <person name="Lucas S."/>
            <person name="Han J."/>
            <person name="Lapidus A."/>
            <person name="Cheng J.-F."/>
            <person name="Goodwin L."/>
            <person name="Pitluck S."/>
            <person name="Peters L."/>
            <person name="Mikhailova N."/>
            <person name="Teshima H."/>
            <person name="Han C."/>
            <person name="Tapia R."/>
            <person name="Land M."/>
            <person name="Hauser L."/>
            <person name="Kyrpides N."/>
            <person name="Ivanova N."/>
            <person name="Pagani I."/>
            <person name="Stein L."/>
            <person name="Woyke T."/>
        </authorList>
    </citation>
    <scope>NUCLEOTIDE SEQUENCE [LARGE SCALE GENOMIC DNA]</scope>
    <source>
        <strain evidence="3">MC09</strain>
    </source>
</reference>
<dbReference type="SUPFAM" id="SSF51182">
    <property type="entry name" value="RmlC-like cupins"/>
    <property type="match status" value="1"/>
</dbReference>
<evidence type="ECO:0000313" key="3">
    <source>
        <dbReference type="Proteomes" id="UP000008888"/>
    </source>
</evidence>
<dbReference type="AlphaFoldDB" id="F9ZYI2"/>
<dbReference type="KEGG" id="mmt:Metme_3900"/>
<evidence type="ECO:0000259" key="1">
    <source>
        <dbReference type="Pfam" id="PF07883"/>
    </source>
</evidence>
<reference key="2">
    <citation type="submission" date="2011-05" db="EMBL/GenBank/DDBJ databases">
        <title>Complete genome sequence of the aerobic marine methanotroph Methylomonas methanica MC09.</title>
        <authorList>
            <person name="Boden R."/>
            <person name="Cunliffe M."/>
            <person name="Scanlan J."/>
            <person name="Moussard H."/>
            <person name="Kits K.D."/>
            <person name="Klotz M."/>
            <person name="Jetten M."/>
            <person name="Vuilleumier S."/>
            <person name="Han J."/>
            <person name="Peters L."/>
            <person name="Mikhailova N."/>
            <person name="Teshima H."/>
            <person name="Tapia R."/>
            <person name="Kyrpides N."/>
            <person name="Ivanova N."/>
            <person name="Pagani I."/>
            <person name="Cheng J.-F."/>
            <person name="Goodwin L."/>
            <person name="Han C."/>
            <person name="Hauser L."/>
            <person name="Land M."/>
            <person name="Lapidus A."/>
            <person name="Lucas S."/>
            <person name="Pitluck S."/>
            <person name="Woyke T."/>
            <person name="Stein L.Y."/>
            <person name="Murrell C."/>
        </authorList>
    </citation>
    <scope>NUCLEOTIDE SEQUENCE</scope>
    <source>
        <strain>MC09</strain>
    </source>
</reference>
<protein>
    <submittedName>
        <fullName evidence="2">Cupin 2 conserved barrel domain protein</fullName>
    </submittedName>
</protein>
<dbReference type="InterPro" id="IPR011051">
    <property type="entry name" value="RmlC_Cupin_sf"/>
</dbReference>
<accession>F9ZYI2</accession>
<dbReference type="EMBL" id="CP002738">
    <property type="protein sequence ID" value="AEG02254.1"/>
    <property type="molecule type" value="Genomic_DNA"/>
</dbReference>
<dbReference type="InterPro" id="IPR013096">
    <property type="entry name" value="Cupin_2"/>
</dbReference>
<dbReference type="Gene3D" id="2.60.120.10">
    <property type="entry name" value="Jelly Rolls"/>
    <property type="match status" value="1"/>
</dbReference>
<dbReference type="eggNOG" id="COG1917">
    <property type="taxonomic scope" value="Bacteria"/>
</dbReference>
<dbReference type="OrthoDB" id="9798585at2"/>
<dbReference type="CDD" id="cd06981">
    <property type="entry name" value="cupin_reut_a1446"/>
    <property type="match status" value="1"/>
</dbReference>
<name>F9ZYI2_METMM</name>
<gene>
    <name evidence="2" type="ordered locus">Metme_3900</name>
</gene>
<organism evidence="2 3">
    <name type="scientific">Methylomonas methanica (strain DSM 25384 / MC09)</name>
    <dbReference type="NCBI Taxonomy" id="857087"/>
    <lineage>
        <taxon>Bacteria</taxon>
        <taxon>Pseudomonadati</taxon>
        <taxon>Pseudomonadota</taxon>
        <taxon>Gammaproteobacteria</taxon>
        <taxon>Methylococcales</taxon>
        <taxon>Methylococcaceae</taxon>
        <taxon>Methylomonas</taxon>
    </lineage>
</organism>
<evidence type="ECO:0000313" key="2">
    <source>
        <dbReference type="EMBL" id="AEG02254.1"/>
    </source>
</evidence>